<name>D8TZM1_VOLCA</name>
<keyword evidence="3" id="KW-1185">Reference proteome</keyword>
<organism evidence="3">
    <name type="scientific">Volvox carteri f. nagariensis</name>
    <dbReference type="NCBI Taxonomy" id="3068"/>
    <lineage>
        <taxon>Eukaryota</taxon>
        <taxon>Viridiplantae</taxon>
        <taxon>Chlorophyta</taxon>
        <taxon>core chlorophytes</taxon>
        <taxon>Chlorophyceae</taxon>
        <taxon>CS clade</taxon>
        <taxon>Chlamydomonadales</taxon>
        <taxon>Volvocaceae</taxon>
        <taxon>Volvox</taxon>
    </lineage>
</organism>
<dbReference type="Proteomes" id="UP000001058">
    <property type="component" value="Unassembled WGS sequence"/>
</dbReference>
<evidence type="ECO:0000313" key="3">
    <source>
        <dbReference type="Proteomes" id="UP000001058"/>
    </source>
</evidence>
<dbReference type="AlphaFoldDB" id="D8TZM1"/>
<evidence type="ECO:0000313" key="2">
    <source>
        <dbReference type="EMBL" id="EFJ47037.1"/>
    </source>
</evidence>
<proteinExistence type="predicted"/>
<protein>
    <submittedName>
        <fullName evidence="2">Uncharacterized protein</fullName>
    </submittedName>
</protein>
<dbReference type="OrthoDB" id="9890280at2759"/>
<dbReference type="InParanoid" id="D8TZM1"/>
<dbReference type="GeneID" id="9616015"/>
<dbReference type="RefSeq" id="XP_002951932.1">
    <property type="nucleotide sequence ID" value="XM_002951886.1"/>
</dbReference>
<accession>D8TZM1</accession>
<reference evidence="2 3" key="1">
    <citation type="journal article" date="2010" name="Science">
        <title>Genomic analysis of organismal complexity in the multicellular green alga Volvox carteri.</title>
        <authorList>
            <person name="Prochnik S.E."/>
            <person name="Umen J."/>
            <person name="Nedelcu A.M."/>
            <person name="Hallmann A."/>
            <person name="Miller S.M."/>
            <person name="Nishii I."/>
            <person name="Ferris P."/>
            <person name="Kuo A."/>
            <person name="Mitros T."/>
            <person name="Fritz-Laylin L.K."/>
            <person name="Hellsten U."/>
            <person name="Chapman J."/>
            <person name="Simakov O."/>
            <person name="Rensing S.A."/>
            <person name="Terry A."/>
            <person name="Pangilinan J."/>
            <person name="Kapitonov V."/>
            <person name="Jurka J."/>
            <person name="Salamov A."/>
            <person name="Shapiro H."/>
            <person name="Schmutz J."/>
            <person name="Grimwood J."/>
            <person name="Lindquist E."/>
            <person name="Lucas S."/>
            <person name="Grigoriev I.V."/>
            <person name="Schmitt R."/>
            <person name="Kirk D."/>
            <person name="Rokhsar D.S."/>
        </authorList>
    </citation>
    <scope>NUCLEOTIDE SEQUENCE [LARGE SCALE GENOMIC DNA]</scope>
    <source>
        <strain evidence="3">f. Nagariensis / Eve</strain>
    </source>
</reference>
<evidence type="ECO:0000256" key="1">
    <source>
        <dbReference type="SAM" id="MobiDB-lite"/>
    </source>
</evidence>
<gene>
    <name evidence="2" type="ORF">VOLCADRAFT_92420</name>
</gene>
<dbReference type="EMBL" id="GL378347">
    <property type="protein sequence ID" value="EFJ47037.1"/>
    <property type="molecule type" value="Genomic_DNA"/>
</dbReference>
<sequence>MFVMEEQQRQDQDVPSCCSPRLMQPDSEMQAGKAGLFNIVCGSRERLQEPQQLRMSLRQRGVAAELAAGIEHERSTGVLLPGAPLAAEAEGSDRLTLAAADKSGKVSLWDVYMEAGGPAEKTAAAQCRPTRPAPHLHTTLLRFRLCDCGAVEDELHVFEECPAYKSIRAKYDGDLVLTGRSMRTIMTEAPPLALARALDLGGSGMWVELPAPGDPRSREFSALDVSSDGRTAYLGDPQGNLDLVDLRAPPPRRERSSDAAATSVGPLGGLQISQR</sequence>
<feature type="region of interest" description="Disordered" evidence="1">
    <location>
        <begin position="229"/>
        <end position="275"/>
    </location>
</feature>
<dbReference type="KEGG" id="vcn:VOLCADRAFT_92420"/>